<dbReference type="InterPro" id="IPR036927">
    <property type="entry name" value="Cyt_c_oxase-like_su1_sf"/>
</dbReference>
<comment type="similarity">
    <text evidence="3">Belongs to the multicopper oxidase family.</text>
</comment>
<feature type="transmembrane region" description="Helical" evidence="13">
    <location>
        <begin position="83"/>
        <end position="102"/>
    </location>
</feature>
<evidence type="ECO:0000313" key="16">
    <source>
        <dbReference type="Proteomes" id="UP001500416"/>
    </source>
</evidence>
<dbReference type="PRINTS" id="PR00695">
    <property type="entry name" value="CUNO2RDTASE"/>
</dbReference>
<keyword evidence="10" id="KW-0186">Copper</keyword>
<evidence type="ECO:0000256" key="12">
    <source>
        <dbReference type="SAM" id="MobiDB-lite"/>
    </source>
</evidence>
<reference evidence="15 16" key="1">
    <citation type="journal article" date="2019" name="Int. J. Syst. Evol. Microbiol.">
        <title>The Global Catalogue of Microorganisms (GCM) 10K type strain sequencing project: providing services to taxonomists for standard genome sequencing and annotation.</title>
        <authorList>
            <consortium name="The Broad Institute Genomics Platform"/>
            <consortium name="The Broad Institute Genome Sequencing Center for Infectious Disease"/>
            <person name="Wu L."/>
            <person name="Ma J."/>
        </authorList>
    </citation>
    <scope>NUCLEOTIDE SEQUENCE [LARGE SCALE GENOMIC DNA]</scope>
    <source>
        <strain evidence="15 16">JCM 3380</strain>
    </source>
</reference>
<dbReference type="InterPro" id="IPR045087">
    <property type="entry name" value="Cu-oxidase_fam"/>
</dbReference>
<keyword evidence="13" id="KW-0472">Membrane</keyword>
<feature type="transmembrane region" description="Helical" evidence="13">
    <location>
        <begin position="108"/>
        <end position="128"/>
    </location>
</feature>
<comment type="catalytic activity">
    <reaction evidence="11">
        <text>nitric oxide + Fe(III)-[cytochrome c] + H2O = Fe(II)-[cytochrome c] + nitrite + 2 H(+)</text>
        <dbReference type="Rhea" id="RHEA:15233"/>
        <dbReference type="Rhea" id="RHEA-COMP:10350"/>
        <dbReference type="Rhea" id="RHEA-COMP:14399"/>
        <dbReference type="ChEBI" id="CHEBI:15377"/>
        <dbReference type="ChEBI" id="CHEBI:15378"/>
        <dbReference type="ChEBI" id="CHEBI:16301"/>
        <dbReference type="ChEBI" id="CHEBI:16480"/>
        <dbReference type="ChEBI" id="CHEBI:29033"/>
        <dbReference type="ChEBI" id="CHEBI:29034"/>
        <dbReference type="EC" id="1.7.2.1"/>
    </reaction>
</comment>
<feature type="transmembrane region" description="Helical" evidence="13">
    <location>
        <begin position="371"/>
        <end position="393"/>
    </location>
</feature>
<name>A0ABN0UHH8_9PSEU</name>
<keyword evidence="13" id="KW-1133">Transmembrane helix</keyword>
<feature type="transmembrane region" description="Helical" evidence="13">
    <location>
        <begin position="305"/>
        <end position="326"/>
    </location>
</feature>
<comment type="cofactor">
    <cofactor evidence="2">
        <name>Cu(2+)</name>
        <dbReference type="ChEBI" id="CHEBI:29036"/>
    </cofactor>
</comment>
<dbReference type="InterPro" id="IPR008972">
    <property type="entry name" value="Cupredoxin"/>
</dbReference>
<feature type="transmembrane region" description="Helical" evidence="13">
    <location>
        <begin position="140"/>
        <end position="162"/>
    </location>
</feature>
<keyword evidence="8" id="KW-0677">Repeat</keyword>
<feature type="transmembrane region" description="Helical" evidence="13">
    <location>
        <begin position="16"/>
        <end position="37"/>
    </location>
</feature>
<organism evidence="15 16">
    <name type="scientific">Saccharothrix mutabilis subsp. mutabilis</name>
    <dbReference type="NCBI Taxonomy" id="66855"/>
    <lineage>
        <taxon>Bacteria</taxon>
        <taxon>Bacillati</taxon>
        <taxon>Actinomycetota</taxon>
        <taxon>Actinomycetes</taxon>
        <taxon>Pseudonocardiales</taxon>
        <taxon>Pseudonocardiaceae</taxon>
        <taxon>Saccharothrix</taxon>
    </lineage>
</organism>
<evidence type="ECO:0000259" key="14">
    <source>
        <dbReference type="Pfam" id="PF07732"/>
    </source>
</evidence>
<keyword evidence="16" id="KW-1185">Reference proteome</keyword>
<comment type="subunit">
    <text evidence="4">Homotrimer.</text>
</comment>
<feature type="region of interest" description="Disordered" evidence="12">
    <location>
        <begin position="518"/>
        <end position="573"/>
    </location>
</feature>
<feature type="transmembrane region" description="Helical" evidence="13">
    <location>
        <begin position="347"/>
        <end position="365"/>
    </location>
</feature>
<feature type="transmembrane region" description="Helical" evidence="13">
    <location>
        <begin position="182"/>
        <end position="204"/>
    </location>
</feature>
<keyword evidence="13" id="KW-0812">Transmembrane</keyword>
<comment type="caution">
    <text evidence="15">The sequence shown here is derived from an EMBL/GenBank/DDBJ whole genome shotgun (WGS) entry which is preliminary data.</text>
</comment>
<feature type="domain" description="Plastocyanin-like" evidence="14">
    <location>
        <begin position="586"/>
        <end position="693"/>
    </location>
</feature>
<evidence type="ECO:0000256" key="9">
    <source>
        <dbReference type="ARBA" id="ARBA00023002"/>
    </source>
</evidence>
<dbReference type="EC" id="1.7.2.1" evidence="5"/>
<dbReference type="SUPFAM" id="SSF49503">
    <property type="entry name" value="Cupredoxins"/>
    <property type="match status" value="3"/>
</dbReference>
<dbReference type="Pfam" id="PF07732">
    <property type="entry name" value="Cu-oxidase_3"/>
    <property type="match status" value="1"/>
</dbReference>
<dbReference type="InterPro" id="IPR011707">
    <property type="entry name" value="Cu-oxidase-like_N"/>
</dbReference>
<dbReference type="InterPro" id="IPR001287">
    <property type="entry name" value="NO2-reductase_Cu"/>
</dbReference>
<dbReference type="CDD" id="cd11020">
    <property type="entry name" value="CuRO_1_CuNIR"/>
    <property type="match status" value="1"/>
</dbReference>
<sequence length="833" mass="86491">MIEDLTLAKPRRRAPVFVWGNALVLVWLAVAVVLLVVGDRLGLPEWLPLHALLLGSATTAIVIWSDHFVAVLCRVPGASERHLARGLVAITLLVTAVLAGVVADVPVLTGVGGTGLAVIACVHAVVLLRRRRAALNPRFGYLIGFYAAASAALVAGAATGAALALGGDWYARVWPAHVHLTLLGWVGLSVLGTLFTLLPTALGTRMEEGTARSARWSLGVLSAGLVVAAAGMLLGWPLLAAAGLVGYAAGVGVALAPLVGALRRRRPRGPAGWMLSAATAWLAVAVVADAVRVAVVGPVGAVDPVLPVLVVGFVAQVLVGALTQLLPVVLGRGPAEHKELAAVLGHWWRARVVAANAAVPLVVVFPPVGWAVAALAFGVFVVLALSIAVPTALHGGARKVDRPQWVGLVAGLAAVVLAAGFATSGHEAPAAGGSRTVEVELDGMRVRPAVVEVPAGTRLVLRVTNREAMRHDLRVDGGPRTPLLRQGETATLDVGVVRDELRGWCTVAGHRAAGMTFTVRTTGGGGGGHRHGDTPDHGGETPDPGGDAATGLDLSARPGPGWQARDPRLAPAPAPTTHRVELRVVEHEVEVAPGRRQRAWTFGGTAPGPTLRGKVGDRFEITLVNDGTIGHSIDFHAGALAPDGPMRTIEPGERLVYAFTANRPGAWLYHCGTMPMSLHMANGMHGAVVIDPPDLAPADDEYLLVGSQLYLGEGDDQAAKVARGAPDGWAFNGMAAQYDHAPLTTAVGRRVRIWLVNAGPGDGIAFHVVGGQFDAVYKEGARWPTSGAQALDLAPAQGGYVELTFPEAGRYPFVDHDMRHAENGAHGFVDVTG</sequence>
<feature type="compositionally biased region" description="Basic and acidic residues" evidence="12">
    <location>
        <begin position="530"/>
        <end position="540"/>
    </location>
</feature>
<accession>A0ABN0UHH8</accession>
<evidence type="ECO:0000256" key="6">
    <source>
        <dbReference type="ARBA" id="ARBA00017290"/>
    </source>
</evidence>
<dbReference type="SUPFAM" id="SSF81442">
    <property type="entry name" value="Cytochrome c oxidase subunit I-like"/>
    <property type="match status" value="1"/>
</dbReference>
<evidence type="ECO:0000256" key="11">
    <source>
        <dbReference type="ARBA" id="ARBA00049340"/>
    </source>
</evidence>
<feature type="transmembrane region" description="Helical" evidence="13">
    <location>
        <begin position="244"/>
        <end position="262"/>
    </location>
</feature>
<evidence type="ECO:0000256" key="7">
    <source>
        <dbReference type="ARBA" id="ARBA00022723"/>
    </source>
</evidence>
<feature type="transmembrane region" description="Helical" evidence="13">
    <location>
        <begin position="274"/>
        <end position="299"/>
    </location>
</feature>
<feature type="transmembrane region" description="Helical" evidence="13">
    <location>
        <begin position="49"/>
        <end position="71"/>
    </location>
</feature>
<evidence type="ECO:0000256" key="10">
    <source>
        <dbReference type="ARBA" id="ARBA00023008"/>
    </source>
</evidence>
<dbReference type="Proteomes" id="UP001500416">
    <property type="component" value="Unassembled WGS sequence"/>
</dbReference>
<evidence type="ECO:0000256" key="5">
    <source>
        <dbReference type="ARBA" id="ARBA00011882"/>
    </source>
</evidence>
<keyword evidence="7" id="KW-0479">Metal-binding</keyword>
<proteinExistence type="inferred from homology"/>
<dbReference type="RefSeq" id="WP_343937173.1">
    <property type="nucleotide sequence ID" value="NZ_BAAABU010000018.1"/>
</dbReference>
<evidence type="ECO:0000256" key="2">
    <source>
        <dbReference type="ARBA" id="ARBA00001973"/>
    </source>
</evidence>
<gene>
    <name evidence="15" type="ORF">GCM10010492_58650</name>
</gene>
<dbReference type="PANTHER" id="PTHR11709">
    <property type="entry name" value="MULTI-COPPER OXIDASE"/>
    <property type="match status" value="1"/>
</dbReference>
<evidence type="ECO:0000256" key="8">
    <source>
        <dbReference type="ARBA" id="ARBA00022737"/>
    </source>
</evidence>
<evidence type="ECO:0000313" key="15">
    <source>
        <dbReference type="EMBL" id="GAA0250700.1"/>
    </source>
</evidence>
<feature type="transmembrane region" description="Helical" evidence="13">
    <location>
        <begin position="216"/>
        <end position="238"/>
    </location>
</feature>
<feature type="transmembrane region" description="Helical" evidence="13">
    <location>
        <begin position="405"/>
        <end position="422"/>
    </location>
</feature>
<evidence type="ECO:0000256" key="3">
    <source>
        <dbReference type="ARBA" id="ARBA00010609"/>
    </source>
</evidence>
<evidence type="ECO:0000256" key="4">
    <source>
        <dbReference type="ARBA" id="ARBA00011233"/>
    </source>
</evidence>
<evidence type="ECO:0000256" key="1">
    <source>
        <dbReference type="ARBA" id="ARBA00001960"/>
    </source>
</evidence>
<dbReference type="PANTHER" id="PTHR11709:SF394">
    <property type="entry name" value="FI03373P-RELATED"/>
    <property type="match status" value="1"/>
</dbReference>
<dbReference type="Gene3D" id="2.60.40.420">
    <property type="entry name" value="Cupredoxins - blue copper proteins"/>
    <property type="match status" value="3"/>
</dbReference>
<keyword evidence="9" id="KW-0560">Oxidoreductase</keyword>
<dbReference type="EMBL" id="BAAABU010000018">
    <property type="protein sequence ID" value="GAA0250700.1"/>
    <property type="molecule type" value="Genomic_DNA"/>
</dbReference>
<dbReference type="Gene3D" id="1.20.210.10">
    <property type="entry name" value="Cytochrome c oxidase-like, subunit I domain"/>
    <property type="match status" value="1"/>
</dbReference>
<protein>
    <recommendedName>
        <fullName evidence="6">Copper-containing nitrite reductase</fullName>
        <ecNumber evidence="5">1.7.2.1</ecNumber>
    </recommendedName>
</protein>
<evidence type="ECO:0000256" key="13">
    <source>
        <dbReference type="SAM" id="Phobius"/>
    </source>
</evidence>
<comment type="cofactor">
    <cofactor evidence="1">
        <name>Cu(+)</name>
        <dbReference type="ChEBI" id="CHEBI:49552"/>
    </cofactor>
</comment>